<sequence>MKKINLPVAISSIGLVFALSACSSHEWEVQALPSDVAVGAALDDIPDNALVRDINLPEQAALSMPASVRPCCAFGFDQKVAMGLLPIPFYRHANTVQLDEIGAHAFDAGTFSYQKASPDSGKSTENNGMIYTRKGGFIDLAHVRDTADNAVALFYLIQPKLGLAQSIELPLEIGHRTFEIEAFDVSHLSPSDRWELAAAMAVRLAFTMAEAHEISQWHGYRSFALWTEAVSAYSIEDLYSNMLGAKIALAVLTNNLAMTKQQYNYHMTAWLKATLDWLEPVSKEQTNALFRVIDGDWWDSNEPLPNKFVLLKRHYNLGDKQSPYLVSKEKAQNSEDGEILASLFSQPIKRQDLSLAADMFGIQFDDVAVQHISVDEKYRATFEHIPQALWANGFTHLQFADIAKYDAQQDYILLKQHLADRPYLTHELVNPPQVDMTEKEL</sequence>
<dbReference type="InterPro" id="IPR025130">
    <property type="entry name" value="DUF4056"/>
</dbReference>
<dbReference type="Pfam" id="PF13265">
    <property type="entry name" value="DUF4056"/>
    <property type="match status" value="1"/>
</dbReference>
<name>A0A6G9QLB1_9GAMM</name>
<reference evidence="1 2" key="1">
    <citation type="submission" date="2020-03" db="EMBL/GenBank/DDBJ databases">
        <title>Complete genome sequence of Shewanella sp.</title>
        <authorList>
            <person name="Kim Y.-S."/>
            <person name="Kim S.-J."/>
            <person name="Jung H.-K."/>
            <person name="Kim K.-H."/>
        </authorList>
    </citation>
    <scope>NUCLEOTIDE SEQUENCE [LARGE SCALE GENOMIC DNA]</scope>
    <source>
        <strain evidence="1 2">PN3F2</strain>
    </source>
</reference>
<evidence type="ECO:0000313" key="2">
    <source>
        <dbReference type="Proteomes" id="UP000502608"/>
    </source>
</evidence>
<dbReference type="KEGG" id="saes:HBH39_10810"/>
<gene>
    <name evidence="1" type="ORF">HBH39_10810</name>
</gene>
<organism evidence="1 2">
    <name type="scientific">Shewanella aestuarii</name>
    <dbReference type="NCBI Taxonomy" id="1028752"/>
    <lineage>
        <taxon>Bacteria</taxon>
        <taxon>Pseudomonadati</taxon>
        <taxon>Pseudomonadota</taxon>
        <taxon>Gammaproteobacteria</taxon>
        <taxon>Alteromonadales</taxon>
        <taxon>Shewanellaceae</taxon>
        <taxon>Shewanella</taxon>
    </lineage>
</organism>
<evidence type="ECO:0000313" key="1">
    <source>
        <dbReference type="EMBL" id="QIR14913.1"/>
    </source>
</evidence>
<dbReference type="RefSeq" id="WP_167678151.1">
    <property type="nucleotide sequence ID" value="NZ_CP050313.1"/>
</dbReference>
<protein>
    <submittedName>
        <fullName evidence="1">DUF4056 domain-containing protein</fullName>
    </submittedName>
</protein>
<accession>A0A6G9QLB1</accession>
<dbReference type="EMBL" id="CP050313">
    <property type="protein sequence ID" value="QIR14913.1"/>
    <property type="molecule type" value="Genomic_DNA"/>
</dbReference>
<dbReference type="PROSITE" id="PS51257">
    <property type="entry name" value="PROKAR_LIPOPROTEIN"/>
    <property type="match status" value="1"/>
</dbReference>
<keyword evidence="2" id="KW-1185">Reference proteome</keyword>
<proteinExistence type="predicted"/>
<dbReference type="Proteomes" id="UP000502608">
    <property type="component" value="Chromosome"/>
</dbReference>
<dbReference type="AlphaFoldDB" id="A0A6G9QLB1"/>